<dbReference type="RefSeq" id="WP_048499758.1">
    <property type="nucleotide sequence ID" value="NZ_LFNG01000012.1"/>
</dbReference>
<comment type="caution">
    <text evidence="1">The sequence shown here is derived from an EMBL/GenBank/DDBJ whole genome shotgun (WGS) entry which is preliminary data.</text>
</comment>
<accession>A0A0J7IYC6</accession>
<sequence length="580" mass="65997">MTDYQNYWNQEIRNLLDELDAPASLHTNIVDTLANSQRTGIFENQIINALRLGLSIKEGNQNIAFVASMQSGKSKTIYFLCNYVLPAIGLLSGHDNVLFVTSMRDTDLYNQNNRNLEADFYDASEGQMKYSRIKVTKMNEFFNYPNPFKAVRDLKVQLIVRDEDQYGCGEESSFQFAFFDNLRSKLPEIGLVAVSATPYDILDAHFTKSADIDVVEGVRPPTYFGITEMLRENMIDDLPLDFSPLQENNGEYIVHPYVIKYVQHLSNFEDGLGIIRESTTLRALELRNMLRSKLKHNAEVLVIGSDSACDFSINEGIPEVGNLIMRMGKRVILIIVQALTAGKDLGRLKEKIRFGIEPRDKQLANGAQGIAGRCCGYHNNRTFRIMASIPLLSNYAKFEQDWEIFSDPEWKEELIDNSIRGLTTQTKFVISQVEGIFTSIDNIFTISVEDLSTKEGRNKLSFLSDEVYDRLNGLFDANVYNSSTKGTRLNAKDVTVRIASSYNMKSNRVYKNWNADLNADFGSIFFKKNDYNYGMLISNFPVEDDRNNIGFCGIKVFVSGEKEFRERESEIVNTSMYADK</sequence>
<dbReference type="EMBL" id="LFNG01000012">
    <property type="protein sequence ID" value="KMQ70814.1"/>
    <property type="molecule type" value="Genomic_DNA"/>
</dbReference>
<name>A0A0J7IYC6_9FLAO</name>
<dbReference type="OrthoDB" id="1388980at2"/>
<dbReference type="STRING" id="1304281.ACM44_09250"/>
<protein>
    <submittedName>
        <fullName evidence="1">Uncharacterized protein</fullName>
    </submittedName>
</protein>
<keyword evidence="2" id="KW-1185">Reference proteome</keyword>
<evidence type="ECO:0000313" key="1">
    <source>
        <dbReference type="EMBL" id="KMQ70814.1"/>
    </source>
</evidence>
<dbReference type="Proteomes" id="UP000035900">
    <property type="component" value="Unassembled WGS sequence"/>
</dbReference>
<reference evidence="1 2" key="1">
    <citation type="journal article" date="2004" name="Int. J. Syst. Evol. Microbiol.">
        <title>Kaistella koreensis gen. nov., sp. nov., a novel member of the Chryseobacterium-Bergeyella-Riemerella branch.</title>
        <authorList>
            <person name="Kim M.K."/>
            <person name="Im W.T."/>
            <person name="Shin Y.K."/>
            <person name="Lim J.H."/>
            <person name="Kim S.H."/>
            <person name="Lee B.C."/>
            <person name="Park M.Y."/>
            <person name="Lee K.Y."/>
            <person name="Lee S.T."/>
        </authorList>
    </citation>
    <scope>NUCLEOTIDE SEQUENCE [LARGE SCALE GENOMIC DNA]</scope>
    <source>
        <strain evidence="1 2">CCUG 49689</strain>
    </source>
</reference>
<dbReference type="AlphaFoldDB" id="A0A0J7IYC6"/>
<organism evidence="1 2">
    <name type="scientific">Chryseobacterium koreense CCUG 49689</name>
    <dbReference type="NCBI Taxonomy" id="1304281"/>
    <lineage>
        <taxon>Bacteria</taxon>
        <taxon>Pseudomonadati</taxon>
        <taxon>Bacteroidota</taxon>
        <taxon>Flavobacteriia</taxon>
        <taxon>Flavobacteriales</taxon>
        <taxon>Weeksellaceae</taxon>
        <taxon>Chryseobacterium group</taxon>
        <taxon>Chryseobacterium</taxon>
    </lineage>
</organism>
<dbReference type="PATRIC" id="fig|1304281.5.peg.1991"/>
<evidence type="ECO:0000313" key="2">
    <source>
        <dbReference type="Proteomes" id="UP000035900"/>
    </source>
</evidence>
<gene>
    <name evidence="1" type="ORF">ACM44_09250</name>
</gene>
<proteinExistence type="predicted"/>